<dbReference type="Pfam" id="PF00583">
    <property type="entry name" value="Acetyltransf_1"/>
    <property type="match status" value="1"/>
</dbReference>
<feature type="non-terminal residue" evidence="2">
    <location>
        <position position="1"/>
    </location>
</feature>
<dbReference type="SUPFAM" id="SSF55729">
    <property type="entry name" value="Acyl-CoA N-acyltransferases (Nat)"/>
    <property type="match status" value="1"/>
</dbReference>
<sequence length="104" mass="11919">QPITLFIRNAHDTIVGGLLGGTYWNWLHVEILWLSEEIRAQGHGGRLLDEAERMAVERGCIAAQLDTMSWQALPFYEHRGYTVFGVLDDFPPGHHKYFLQKPLT</sequence>
<proteinExistence type="predicted"/>
<feature type="domain" description="N-acetyltransferase" evidence="1">
    <location>
        <begin position="1"/>
        <end position="104"/>
    </location>
</feature>
<evidence type="ECO:0000259" key="1">
    <source>
        <dbReference type="PROSITE" id="PS51186"/>
    </source>
</evidence>
<protein>
    <recommendedName>
        <fullName evidence="1">N-acetyltransferase domain-containing protein</fullName>
    </recommendedName>
</protein>
<dbReference type="InterPro" id="IPR000182">
    <property type="entry name" value="GNAT_dom"/>
</dbReference>
<evidence type="ECO:0000313" key="2">
    <source>
        <dbReference type="EMBL" id="CAA9322262.1"/>
    </source>
</evidence>
<dbReference type="Gene3D" id="3.40.630.30">
    <property type="match status" value="1"/>
</dbReference>
<reference evidence="2" key="1">
    <citation type="submission" date="2020-02" db="EMBL/GenBank/DDBJ databases">
        <authorList>
            <person name="Meier V. D."/>
        </authorList>
    </citation>
    <scope>NUCLEOTIDE SEQUENCE</scope>
    <source>
        <strain evidence="2">AVDCRST_MAG93</strain>
    </source>
</reference>
<dbReference type="AlphaFoldDB" id="A0A6J4L626"/>
<gene>
    <name evidence="2" type="ORF">AVDCRST_MAG93-5801</name>
</gene>
<organism evidence="2">
    <name type="scientific">uncultured Chloroflexia bacterium</name>
    <dbReference type="NCBI Taxonomy" id="1672391"/>
    <lineage>
        <taxon>Bacteria</taxon>
        <taxon>Bacillati</taxon>
        <taxon>Chloroflexota</taxon>
        <taxon>Chloroflexia</taxon>
        <taxon>environmental samples</taxon>
    </lineage>
</organism>
<dbReference type="PROSITE" id="PS51186">
    <property type="entry name" value="GNAT"/>
    <property type="match status" value="1"/>
</dbReference>
<dbReference type="CDD" id="cd04301">
    <property type="entry name" value="NAT_SF"/>
    <property type="match status" value="1"/>
</dbReference>
<name>A0A6J4L626_9CHLR</name>
<dbReference type="EMBL" id="CADCTR010001954">
    <property type="protein sequence ID" value="CAA9322262.1"/>
    <property type="molecule type" value="Genomic_DNA"/>
</dbReference>
<accession>A0A6J4L626</accession>
<dbReference type="GO" id="GO:0016747">
    <property type="term" value="F:acyltransferase activity, transferring groups other than amino-acyl groups"/>
    <property type="evidence" value="ECO:0007669"/>
    <property type="project" value="InterPro"/>
</dbReference>
<dbReference type="InterPro" id="IPR016181">
    <property type="entry name" value="Acyl_CoA_acyltransferase"/>
</dbReference>